<dbReference type="Proteomes" id="UP000190888">
    <property type="component" value="Unassembled WGS sequence"/>
</dbReference>
<keyword evidence="3" id="KW-1185">Reference proteome</keyword>
<evidence type="ECO:0000256" key="1">
    <source>
        <dbReference type="SAM" id="Phobius"/>
    </source>
</evidence>
<accession>A0A1T4NGM7</accession>
<dbReference type="AlphaFoldDB" id="A0A1T4NGM7"/>
<keyword evidence="1" id="KW-1133">Transmembrane helix</keyword>
<organism evidence="2 3">
    <name type="scientific">Sediminibacterium ginsengisoli</name>
    <dbReference type="NCBI Taxonomy" id="413434"/>
    <lineage>
        <taxon>Bacteria</taxon>
        <taxon>Pseudomonadati</taxon>
        <taxon>Bacteroidota</taxon>
        <taxon>Chitinophagia</taxon>
        <taxon>Chitinophagales</taxon>
        <taxon>Chitinophagaceae</taxon>
        <taxon>Sediminibacterium</taxon>
    </lineage>
</organism>
<sequence>MRNTVLAASCCVLFSSCDSYFYNDNKSFFLSVLAIVLALFMIRRLTKPNPAKQLDAIHSHQSHHFEDFRLSANDFYADLTTIIQDREFPKVSAKVVTLTDGGLFDAQRAYLQVASQDHVFYVCAAPFGKNFFISYWLRPADEEFADMFLRKVFGVLPTRSFFRVDSEAMFVESMKKAVMKAIANATEQRGLRQPTASELIPTTLS</sequence>
<dbReference type="EMBL" id="FUWH01000004">
    <property type="protein sequence ID" value="SJZ78167.1"/>
    <property type="molecule type" value="Genomic_DNA"/>
</dbReference>
<protein>
    <submittedName>
        <fullName evidence="2">Uncharacterized protein</fullName>
    </submittedName>
</protein>
<keyword evidence="1" id="KW-0472">Membrane</keyword>
<reference evidence="2 3" key="1">
    <citation type="submission" date="2017-02" db="EMBL/GenBank/DDBJ databases">
        <authorList>
            <person name="Peterson S.W."/>
        </authorList>
    </citation>
    <scope>NUCLEOTIDE SEQUENCE [LARGE SCALE GENOMIC DNA]</scope>
    <source>
        <strain evidence="2 3">DSM 22335</strain>
    </source>
</reference>
<evidence type="ECO:0000313" key="2">
    <source>
        <dbReference type="EMBL" id="SJZ78167.1"/>
    </source>
</evidence>
<dbReference type="RefSeq" id="WP_078831209.1">
    <property type="nucleotide sequence ID" value="NZ_FUWH01000004.1"/>
</dbReference>
<dbReference type="OrthoDB" id="796582at2"/>
<gene>
    <name evidence="2" type="ORF">SAMN04488132_104240</name>
</gene>
<dbReference type="STRING" id="413434.SAMN04488132_104240"/>
<keyword evidence="1" id="KW-0812">Transmembrane</keyword>
<proteinExistence type="predicted"/>
<dbReference type="PROSITE" id="PS51257">
    <property type="entry name" value="PROKAR_LIPOPROTEIN"/>
    <property type="match status" value="1"/>
</dbReference>
<feature type="transmembrane region" description="Helical" evidence="1">
    <location>
        <begin position="29"/>
        <end position="46"/>
    </location>
</feature>
<evidence type="ECO:0000313" key="3">
    <source>
        <dbReference type="Proteomes" id="UP000190888"/>
    </source>
</evidence>
<name>A0A1T4NGM7_9BACT</name>